<accession>A0ABD1W818</accession>
<dbReference type="Proteomes" id="UP001604277">
    <property type="component" value="Unassembled WGS sequence"/>
</dbReference>
<organism evidence="2 3">
    <name type="scientific">Forsythia ovata</name>
    <dbReference type="NCBI Taxonomy" id="205694"/>
    <lineage>
        <taxon>Eukaryota</taxon>
        <taxon>Viridiplantae</taxon>
        <taxon>Streptophyta</taxon>
        <taxon>Embryophyta</taxon>
        <taxon>Tracheophyta</taxon>
        <taxon>Spermatophyta</taxon>
        <taxon>Magnoliopsida</taxon>
        <taxon>eudicotyledons</taxon>
        <taxon>Gunneridae</taxon>
        <taxon>Pentapetalae</taxon>
        <taxon>asterids</taxon>
        <taxon>lamiids</taxon>
        <taxon>Lamiales</taxon>
        <taxon>Oleaceae</taxon>
        <taxon>Forsythieae</taxon>
        <taxon>Forsythia</taxon>
    </lineage>
</organism>
<protein>
    <submittedName>
        <fullName evidence="2">Uncharacterized protein</fullName>
    </submittedName>
</protein>
<gene>
    <name evidence="2" type="ORF">Fot_15032</name>
</gene>
<keyword evidence="3" id="KW-1185">Reference proteome</keyword>
<evidence type="ECO:0000313" key="2">
    <source>
        <dbReference type="EMBL" id="KAL2545799.1"/>
    </source>
</evidence>
<reference evidence="3" key="1">
    <citation type="submission" date="2024-07" db="EMBL/GenBank/DDBJ databases">
        <title>Two chromosome-level genome assemblies of Korean endemic species Abeliophyllum distichum and Forsythia ovata (Oleaceae).</title>
        <authorList>
            <person name="Jang H."/>
        </authorList>
    </citation>
    <scope>NUCLEOTIDE SEQUENCE [LARGE SCALE GENOMIC DNA]</scope>
</reference>
<evidence type="ECO:0000313" key="3">
    <source>
        <dbReference type="Proteomes" id="UP001604277"/>
    </source>
</evidence>
<dbReference type="PANTHER" id="PTHR33563">
    <property type="match status" value="1"/>
</dbReference>
<sequence>MPSCFPKASKTTLAHDVICDGSPGSMPSCFPIASKTTLAHDVICDGSPGSMPSCFPIASKTTLAHDVIYDGSPGSMDDPNRVLIVMDGLKDVSIELLEWVLKNFTFRDCCKITILGVTPWLNIPLSAKTWSDIWSMGLEDLSILKEKTEWKNDPKYQKVLRLVDLCQNYGVVPEIRTEMGHPIRLLVVEQISSLHATLVVFDRHHDRKNIEYYAEKVPCNMVVVNDNGEVELIKKRSCMDSDVENTPTPIAESPDAAAIANCSTSILSEQLKKRLKPKSRGKHDKELKNPETD</sequence>
<comment type="caution">
    <text evidence="2">The sequence shown here is derived from an EMBL/GenBank/DDBJ whole genome shotgun (WGS) entry which is preliminary data.</text>
</comment>
<dbReference type="EMBL" id="JBFOLJ010000004">
    <property type="protein sequence ID" value="KAL2545799.1"/>
    <property type="molecule type" value="Genomic_DNA"/>
</dbReference>
<feature type="compositionally biased region" description="Basic and acidic residues" evidence="1">
    <location>
        <begin position="283"/>
        <end position="293"/>
    </location>
</feature>
<dbReference type="PANTHER" id="PTHR33563:SF9">
    <property type="entry name" value="USPA DOMAIN-CONTAINING PROTEIN"/>
    <property type="match status" value="1"/>
</dbReference>
<feature type="compositionally biased region" description="Basic residues" evidence="1">
    <location>
        <begin position="273"/>
        <end position="282"/>
    </location>
</feature>
<dbReference type="InterPro" id="IPR002812">
    <property type="entry name" value="DHQS"/>
</dbReference>
<proteinExistence type="predicted"/>
<evidence type="ECO:0000256" key="1">
    <source>
        <dbReference type="SAM" id="MobiDB-lite"/>
    </source>
</evidence>
<dbReference type="AlphaFoldDB" id="A0ABD1W818"/>
<feature type="region of interest" description="Disordered" evidence="1">
    <location>
        <begin position="271"/>
        <end position="293"/>
    </location>
</feature>
<name>A0ABD1W818_9LAMI</name>